<dbReference type="Pfam" id="PF05746">
    <property type="entry name" value="DALR_1"/>
    <property type="match status" value="1"/>
</dbReference>
<dbReference type="EMBL" id="CP061799">
    <property type="protein sequence ID" value="QTA79082.1"/>
    <property type="molecule type" value="Genomic_DNA"/>
</dbReference>
<feature type="domain" description="DALR anticodon binding" evidence="11">
    <location>
        <begin position="583"/>
        <end position="682"/>
    </location>
</feature>
<gene>
    <name evidence="10 12" type="primary">glyS</name>
    <name evidence="12" type="ORF">dnl_13320</name>
</gene>
<proteinExistence type="inferred from homology"/>
<evidence type="ECO:0000259" key="11">
    <source>
        <dbReference type="Pfam" id="PF05746"/>
    </source>
</evidence>
<dbReference type="PANTHER" id="PTHR30075:SF2">
    <property type="entry name" value="GLYCINE--TRNA LIGASE, CHLOROPLASTIC_MITOCHONDRIAL 2"/>
    <property type="match status" value="1"/>
</dbReference>
<reference evidence="12" key="1">
    <citation type="journal article" date="2021" name="Microb. Physiol.">
        <title>Proteogenomic Insights into the Physiology of Marine, Sulfate-Reducing, Filamentous Desulfonema limicola and Desulfonema magnum.</title>
        <authorList>
            <person name="Schnaars V."/>
            <person name="Wohlbrand L."/>
            <person name="Scheve S."/>
            <person name="Hinrichs C."/>
            <person name="Reinhardt R."/>
            <person name="Rabus R."/>
        </authorList>
    </citation>
    <scope>NUCLEOTIDE SEQUENCE</scope>
    <source>
        <strain evidence="12">5ac10</strain>
    </source>
</reference>
<evidence type="ECO:0000256" key="1">
    <source>
        <dbReference type="ARBA" id="ARBA00004496"/>
    </source>
</evidence>
<keyword evidence="3 10" id="KW-0963">Cytoplasm</keyword>
<dbReference type="PANTHER" id="PTHR30075">
    <property type="entry name" value="GLYCYL-TRNA SYNTHETASE"/>
    <property type="match status" value="1"/>
</dbReference>
<evidence type="ECO:0000256" key="8">
    <source>
        <dbReference type="ARBA" id="ARBA00023146"/>
    </source>
</evidence>
<dbReference type="SUPFAM" id="SSF109604">
    <property type="entry name" value="HD-domain/PDEase-like"/>
    <property type="match status" value="1"/>
</dbReference>
<dbReference type="GO" id="GO:0005829">
    <property type="term" value="C:cytosol"/>
    <property type="evidence" value="ECO:0007669"/>
    <property type="project" value="TreeGrafter"/>
</dbReference>
<evidence type="ECO:0000313" key="12">
    <source>
        <dbReference type="EMBL" id="QTA79082.1"/>
    </source>
</evidence>
<dbReference type="EC" id="6.1.1.14" evidence="10"/>
<dbReference type="InterPro" id="IPR015944">
    <property type="entry name" value="Gly-tRNA-synth_bsu"/>
</dbReference>
<comment type="subunit">
    <text evidence="10">Tetramer of two alpha and two beta subunits.</text>
</comment>
<dbReference type="InterPro" id="IPR006194">
    <property type="entry name" value="Gly-tRNA-synth_heterodimer"/>
</dbReference>
<evidence type="ECO:0000256" key="9">
    <source>
        <dbReference type="ARBA" id="ARBA00047937"/>
    </source>
</evidence>
<evidence type="ECO:0000256" key="2">
    <source>
        <dbReference type="ARBA" id="ARBA00008226"/>
    </source>
</evidence>
<keyword evidence="13" id="KW-1185">Reference proteome</keyword>
<keyword evidence="8 10" id="KW-0030">Aminoacyl-tRNA synthetase</keyword>
<comment type="similarity">
    <text evidence="2 10">Belongs to the class-II aminoacyl-tRNA synthetase family.</text>
</comment>
<dbReference type="GO" id="GO:0005524">
    <property type="term" value="F:ATP binding"/>
    <property type="evidence" value="ECO:0007669"/>
    <property type="project" value="UniProtKB-UniRule"/>
</dbReference>
<comment type="subcellular location">
    <subcellularLocation>
        <location evidence="1 10">Cytoplasm</location>
    </subcellularLocation>
</comment>
<dbReference type="HAMAP" id="MF_00255">
    <property type="entry name" value="Gly_tRNA_synth_beta"/>
    <property type="match status" value="1"/>
</dbReference>
<keyword evidence="6 10" id="KW-0067">ATP-binding</keyword>
<sequence length="693" mass="76741">MNTLLIEIGSEEIPAGYIEPALNAFSSMIQKKLTDARIGYGRAKIFGTPRRLALEIADVEDIQKSRTSEITGPPEKAGFDEKGNPTIAAEKFAEKAGISVDKIQVKETPKGRYLCAEIIEPAVETVKLLGDALPGIISSIPFPKTMKWGELTVTYTRPIQWIMAMLGTNVIPFTYGDINSSNISFGHRFMHPDPIKLSAPGQYIEALKNAGVIADLDERRDMVAQEIKKTAQELGGKILEDEELVDTVKNLVEYPVVAAGKFDREFLEVPDEVLITAMREHQKYFSVVDDKGKLMPCFVVANNTRAKDMNLVATGHERVLRARLSDAKFFFRGDARTSMETWVEKLKKVLFQAKLGSVHEKVYRVQALAEFLAHEIDPDSELKANASRAAFLCKADLVSQVVIEFTKLQGVMGRIYARLAGEPEEVASAIEEHYRPAYSGGPLPQTKTGAVLAVADKMDSICGCFSAGLIPTGGADPYALRRQGIGILQIMYKKGFSFSLKTLIKKSVEQFSEKSDKDPGATVDAVYEFLKNRISHILADEGFSKDVIAAVADVSVDHVPHVWERIKALEKLKAKPDFESLAAAFKRVVNIIRKSDTGEIPASVDESMFENSSESELYEKFKDITARVKDCLDKGEFEKAILDIASMRNAVDSFFDSVMVMAEDTKLRDNRLALLKKIADMFGTFADFSKITT</sequence>
<evidence type="ECO:0000256" key="4">
    <source>
        <dbReference type="ARBA" id="ARBA00022598"/>
    </source>
</evidence>
<evidence type="ECO:0000256" key="7">
    <source>
        <dbReference type="ARBA" id="ARBA00022917"/>
    </source>
</evidence>
<dbReference type="NCBIfam" id="TIGR00211">
    <property type="entry name" value="glyS"/>
    <property type="match status" value="1"/>
</dbReference>
<dbReference type="Proteomes" id="UP000663720">
    <property type="component" value="Chromosome"/>
</dbReference>
<dbReference type="AlphaFoldDB" id="A0A975B5C5"/>
<organism evidence="12 13">
    <name type="scientific">Desulfonema limicola</name>
    <dbReference type="NCBI Taxonomy" id="45656"/>
    <lineage>
        <taxon>Bacteria</taxon>
        <taxon>Pseudomonadati</taxon>
        <taxon>Thermodesulfobacteriota</taxon>
        <taxon>Desulfobacteria</taxon>
        <taxon>Desulfobacterales</taxon>
        <taxon>Desulfococcaceae</taxon>
        <taxon>Desulfonema</taxon>
    </lineage>
</organism>
<evidence type="ECO:0000256" key="6">
    <source>
        <dbReference type="ARBA" id="ARBA00022840"/>
    </source>
</evidence>
<evidence type="ECO:0000256" key="3">
    <source>
        <dbReference type="ARBA" id="ARBA00022490"/>
    </source>
</evidence>
<dbReference type="PRINTS" id="PR01045">
    <property type="entry name" value="TRNASYNTHGB"/>
</dbReference>
<dbReference type="Pfam" id="PF02092">
    <property type="entry name" value="tRNA_synt_2f"/>
    <property type="match status" value="1"/>
</dbReference>
<dbReference type="GO" id="GO:0004820">
    <property type="term" value="F:glycine-tRNA ligase activity"/>
    <property type="evidence" value="ECO:0007669"/>
    <property type="project" value="UniProtKB-UniRule"/>
</dbReference>
<evidence type="ECO:0000256" key="5">
    <source>
        <dbReference type="ARBA" id="ARBA00022741"/>
    </source>
</evidence>
<keyword evidence="7 10" id="KW-0648">Protein biosynthesis</keyword>
<keyword evidence="5 10" id="KW-0547">Nucleotide-binding</keyword>
<keyword evidence="4 10" id="KW-0436">Ligase</keyword>
<accession>A0A975B5C5</accession>
<protein>
    <recommendedName>
        <fullName evidence="10">Glycine--tRNA ligase beta subunit</fullName>
        <ecNumber evidence="10">6.1.1.14</ecNumber>
    </recommendedName>
    <alternativeName>
        <fullName evidence="10">Glycyl-tRNA synthetase beta subunit</fullName>
        <shortName evidence="10">GlyRS</shortName>
    </alternativeName>
</protein>
<dbReference type="InterPro" id="IPR008909">
    <property type="entry name" value="DALR_anticod-bd"/>
</dbReference>
<dbReference type="GO" id="GO:0006426">
    <property type="term" value="P:glycyl-tRNA aminoacylation"/>
    <property type="evidence" value="ECO:0007669"/>
    <property type="project" value="UniProtKB-UniRule"/>
</dbReference>
<dbReference type="GO" id="GO:0004814">
    <property type="term" value="F:arginine-tRNA ligase activity"/>
    <property type="evidence" value="ECO:0007669"/>
    <property type="project" value="InterPro"/>
</dbReference>
<dbReference type="RefSeq" id="WP_207690868.1">
    <property type="nucleotide sequence ID" value="NZ_CP061799.1"/>
</dbReference>
<evidence type="ECO:0000256" key="10">
    <source>
        <dbReference type="HAMAP-Rule" id="MF_00255"/>
    </source>
</evidence>
<dbReference type="KEGG" id="dli:dnl_13320"/>
<name>A0A975B5C5_9BACT</name>
<evidence type="ECO:0000313" key="13">
    <source>
        <dbReference type="Proteomes" id="UP000663720"/>
    </source>
</evidence>
<dbReference type="GO" id="GO:0006420">
    <property type="term" value="P:arginyl-tRNA aminoacylation"/>
    <property type="evidence" value="ECO:0007669"/>
    <property type="project" value="InterPro"/>
</dbReference>
<dbReference type="PROSITE" id="PS50861">
    <property type="entry name" value="AA_TRNA_LIGASE_II_GLYAB"/>
    <property type="match status" value="1"/>
</dbReference>
<comment type="catalytic activity">
    <reaction evidence="9 10">
        <text>tRNA(Gly) + glycine + ATP = glycyl-tRNA(Gly) + AMP + diphosphate</text>
        <dbReference type="Rhea" id="RHEA:16013"/>
        <dbReference type="Rhea" id="RHEA-COMP:9664"/>
        <dbReference type="Rhea" id="RHEA-COMP:9683"/>
        <dbReference type="ChEBI" id="CHEBI:30616"/>
        <dbReference type="ChEBI" id="CHEBI:33019"/>
        <dbReference type="ChEBI" id="CHEBI:57305"/>
        <dbReference type="ChEBI" id="CHEBI:78442"/>
        <dbReference type="ChEBI" id="CHEBI:78522"/>
        <dbReference type="ChEBI" id="CHEBI:456215"/>
        <dbReference type="EC" id="6.1.1.14"/>
    </reaction>
</comment>